<dbReference type="EMBL" id="BEXD01004215">
    <property type="protein sequence ID" value="GBC08426.1"/>
    <property type="molecule type" value="Genomic_DNA"/>
</dbReference>
<sequence>MSYQGIFVPYSGKPQEININIESGDIRQKLNCELSDHITLWAKGYRLCLFCDDSSVEKKLPKNAIATRLVSNLSGMNYNADVQGNILLLDDEKKLTIKDLSSLMKSTVNAPQIKDVANLLLSDLLQLIELRKTFHNFSSVRINLIRSSSNPCSIHILSRDVIRKEGISQFKIKKYYKRVCYLKEDMEPVSPEEWDLIMVQIKNLHRIKLANLEESLKQNLNVLIDEKEAVLRDESIMNNEKNRNIFCRLILIANQIGGTGYPFDDDVQNLFNNIDKLRNYFWNN</sequence>
<dbReference type="Proteomes" id="UP000615446">
    <property type="component" value="Unassembled WGS sequence"/>
</dbReference>
<evidence type="ECO:0000313" key="2">
    <source>
        <dbReference type="EMBL" id="GES95284.1"/>
    </source>
</evidence>
<dbReference type="OrthoDB" id="2349656at2759"/>
<protein>
    <submittedName>
        <fullName evidence="1">Uncharacterized protein</fullName>
    </submittedName>
</protein>
<organism evidence="1 3">
    <name type="scientific">Rhizophagus clarus</name>
    <dbReference type="NCBI Taxonomy" id="94130"/>
    <lineage>
        <taxon>Eukaryota</taxon>
        <taxon>Fungi</taxon>
        <taxon>Fungi incertae sedis</taxon>
        <taxon>Mucoromycota</taxon>
        <taxon>Glomeromycotina</taxon>
        <taxon>Glomeromycetes</taxon>
        <taxon>Glomerales</taxon>
        <taxon>Glomeraceae</taxon>
        <taxon>Rhizophagus</taxon>
    </lineage>
</organism>
<evidence type="ECO:0000313" key="1">
    <source>
        <dbReference type="EMBL" id="GBC08426.1"/>
    </source>
</evidence>
<dbReference type="Proteomes" id="UP000247702">
    <property type="component" value="Unassembled WGS sequence"/>
</dbReference>
<reference evidence="2" key="2">
    <citation type="submission" date="2019-10" db="EMBL/GenBank/DDBJ databases">
        <title>Conservation and host-specific expression of non-tandemly repeated heterogenous ribosome RNA gene in arbuscular mycorrhizal fungi.</title>
        <authorList>
            <person name="Maeda T."/>
            <person name="Kobayashi Y."/>
            <person name="Nakagawa T."/>
            <person name="Ezawa T."/>
            <person name="Yamaguchi K."/>
            <person name="Bino T."/>
            <person name="Nishimoto Y."/>
            <person name="Shigenobu S."/>
            <person name="Kawaguchi M."/>
        </authorList>
    </citation>
    <scope>NUCLEOTIDE SEQUENCE</scope>
    <source>
        <strain evidence="2">HR1</strain>
    </source>
</reference>
<name>A0A2Z6RZU8_9GLOM</name>
<reference evidence="1 3" key="1">
    <citation type="submission" date="2017-11" db="EMBL/GenBank/DDBJ databases">
        <title>The genome of Rhizophagus clarus HR1 reveals common genetic basis of auxotrophy among arbuscular mycorrhizal fungi.</title>
        <authorList>
            <person name="Kobayashi Y."/>
        </authorList>
    </citation>
    <scope>NUCLEOTIDE SEQUENCE [LARGE SCALE GENOMIC DNA]</scope>
    <source>
        <strain evidence="1 3">HR1</strain>
    </source>
</reference>
<gene>
    <name evidence="2" type="ORF">RCL2_002195900</name>
    <name evidence="1" type="ORF">RclHR1_00810018</name>
</gene>
<accession>A0A2Z6RZU8</accession>
<dbReference type="AlphaFoldDB" id="A0A2Z6RZU8"/>
<comment type="caution">
    <text evidence="1">The sequence shown here is derived from an EMBL/GenBank/DDBJ whole genome shotgun (WGS) entry which is preliminary data.</text>
</comment>
<proteinExistence type="predicted"/>
<dbReference type="EMBL" id="BLAL01000242">
    <property type="protein sequence ID" value="GES95284.1"/>
    <property type="molecule type" value="Genomic_DNA"/>
</dbReference>
<evidence type="ECO:0000313" key="3">
    <source>
        <dbReference type="Proteomes" id="UP000247702"/>
    </source>
</evidence>
<keyword evidence="3" id="KW-1185">Reference proteome</keyword>